<reference evidence="1 2" key="1">
    <citation type="submission" date="2023-11" db="EMBL/GenBank/DDBJ databases">
        <title>Analysis of the Genomes of Mucilaginibacter gossypii cycad 4 and M. sabulilitoris SNA2: microbes with the potential for plant growth promotion.</title>
        <authorList>
            <person name="Hirsch A.M."/>
            <person name="Humm E."/>
            <person name="Rubbi M."/>
            <person name="Del Vecchio G."/>
            <person name="Ha S.M."/>
            <person name="Pellegrini M."/>
            <person name="Gunsalus R.P."/>
        </authorList>
    </citation>
    <scope>NUCLEOTIDE SEQUENCE [LARGE SCALE GENOMIC DNA]</scope>
    <source>
        <strain evidence="1 2">SNA2</strain>
    </source>
</reference>
<gene>
    <name evidence="1" type="ORF">SNE25_15385</name>
</gene>
<sequence>MVKETVHLFITHYSAGTRDPMPALLRSLFGGAEVYTEPGSCAYQIAPGIVLQLCNAGVQPPAYLTEAPQPVISWRVEDLDSAVSTALDLGAVVLERQTDACTGFAVCHLKLPDLSVIGFFAV</sequence>
<dbReference type="InterPro" id="IPR029068">
    <property type="entry name" value="Glyas_Bleomycin-R_OHBP_Dase"/>
</dbReference>
<dbReference type="RefSeq" id="WP_321565989.1">
    <property type="nucleotide sequence ID" value="NZ_CP139558.1"/>
</dbReference>
<dbReference type="EMBL" id="CP139558">
    <property type="protein sequence ID" value="WPU96903.1"/>
    <property type="molecule type" value="Genomic_DNA"/>
</dbReference>
<name>A0ABZ0TXV0_9SPHI</name>
<keyword evidence="2" id="KW-1185">Reference proteome</keyword>
<evidence type="ECO:0008006" key="3">
    <source>
        <dbReference type="Google" id="ProtNLM"/>
    </source>
</evidence>
<accession>A0ABZ0TXV0</accession>
<proteinExistence type="predicted"/>
<evidence type="ECO:0000313" key="1">
    <source>
        <dbReference type="EMBL" id="WPU96903.1"/>
    </source>
</evidence>
<protein>
    <recommendedName>
        <fullName evidence="3">VOC domain-containing protein</fullName>
    </recommendedName>
</protein>
<evidence type="ECO:0000313" key="2">
    <source>
        <dbReference type="Proteomes" id="UP001324380"/>
    </source>
</evidence>
<dbReference type="Proteomes" id="UP001324380">
    <property type="component" value="Chromosome"/>
</dbReference>
<dbReference type="SUPFAM" id="SSF54593">
    <property type="entry name" value="Glyoxalase/Bleomycin resistance protein/Dihydroxybiphenyl dioxygenase"/>
    <property type="match status" value="1"/>
</dbReference>
<organism evidence="1 2">
    <name type="scientific">Mucilaginibacter sabulilitoris</name>
    <dbReference type="NCBI Taxonomy" id="1173583"/>
    <lineage>
        <taxon>Bacteria</taxon>
        <taxon>Pseudomonadati</taxon>
        <taxon>Bacteroidota</taxon>
        <taxon>Sphingobacteriia</taxon>
        <taxon>Sphingobacteriales</taxon>
        <taxon>Sphingobacteriaceae</taxon>
        <taxon>Mucilaginibacter</taxon>
    </lineage>
</organism>